<dbReference type="InterPro" id="IPR012347">
    <property type="entry name" value="Ferritin-like"/>
</dbReference>
<accession>A0A4R6AAZ7</accession>
<dbReference type="Pfam" id="PF09537">
    <property type="entry name" value="DUF2383"/>
    <property type="match status" value="1"/>
</dbReference>
<name>A0A4R6AAZ7_9RHOB</name>
<comment type="caution">
    <text evidence="2">The sequence shown here is derived from an EMBL/GenBank/DDBJ whole genome shotgun (WGS) entry which is preliminary data.</text>
</comment>
<protein>
    <submittedName>
        <fullName evidence="2">DUF2383 domain-containing protein</fullName>
    </submittedName>
</protein>
<reference evidence="2 3" key="1">
    <citation type="submission" date="2019-03" db="EMBL/GenBank/DDBJ databases">
        <title>Primorskyibacter sp. SS33 isolated from sediments.</title>
        <authorList>
            <person name="Xunke S."/>
        </authorList>
    </citation>
    <scope>NUCLEOTIDE SEQUENCE [LARGE SCALE GENOMIC DNA]</scope>
    <source>
        <strain evidence="2 3">SS33</strain>
    </source>
</reference>
<feature type="domain" description="DUF2383" evidence="1">
    <location>
        <begin position="6"/>
        <end position="110"/>
    </location>
</feature>
<evidence type="ECO:0000313" key="2">
    <source>
        <dbReference type="EMBL" id="TDL78293.1"/>
    </source>
</evidence>
<gene>
    <name evidence="2" type="ORF">E2L08_11345</name>
</gene>
<sequence length="140" mass="15351">MSSHDDTLTKLHTRLVDSVDGYEQARSQLDGDHGHFVDRVLEERRAMHRSVHSKLSEAGISVDDDGSTAAALHRQVFKLRDAIASGDANVLAECARGDGYLVEAYDDAIEATEGEPNWNFLVEQRARAAAARQEAETLSS</sequence>
<dbReference type="EMBL" id="SNAA01000012">
    <property type="protein sequence ID" value="TDL78293.1"/>
    <property type="molecule type" value="Genomic_DNA"/>
</dbReference>
<dbReference type="Proteomes" id="UP000295701">
    <property type="component" value="Unassembled WGS sequence"/>
</dbReference>
<dbReference type="InterPro" id="IPR019052">
    <property type="entry name" value="DUF2383"/>
</dbReference>
<evidence type="ECO:0000259" key="1">
    <source>
        <dbReference type="Pfam" id="PF09537"/>
    </source>
</evidence>
<dbReference type="RefSeq" id="WP_133397204.1">
    <property type="nucleotide sequence ID" value="NZ_SNAA01000012.1"/>
</dbReference>
<evidence type="ECO:0000313" key="3">
    <source>
        <dbReference type="Proteomes" id="UP000295701"/>
    </source>
</evidence>
<dbReference type="AlphaFoldDB" id="A0A4R6AAZ7"/>
<dbReference type="OrthoDB" id="7723758at2"/>
<dbReference type="Gene3D" id="1.20.1260.10">
    <property type="match status" value="1"/>
</dbReference>
<keyword evidence="3" id="KW-1185">Reference proteome</keyword>
<proteinExistence type="predicted"/>
<organism evidence="2 3">
    <name type="scientific">Palleronia sediminis</name>
    <dbReference type="NCBI Taxonomy" id="2547833"/>
    <lineage>
        <taxon>Bacteria</taxon>
        <taxon>Pseudomonadati</taxon>
        <taxon>Pseudomonadota</taxon>
        <taxon>Alphaproteobacteria</taxon>
        <taxon>Rhodobacterales</taxon>
        <taxon>Roseobacteraceae</taxon>
        <taxon>Palleronia</taxon>
    </lineage>
</organism>